<name>A0ABT3T8L9_9GAMM</name>
<evidence type="ECO:0000313" key="6">
    <source>
        <dbReference type="EMBL" id="MCX2978623.1"/>
    </source>
</evidence>
<keyword evidence="3" id="KW-0349">Heme</keyword>
<reference evidence="6" key="1">
    <citation type="submission" date="2019-02" db="EMBL/GenBank/DDBJ databases">
        <authorList>
            <person name="Li S.-H."/>
        </authorList>
    </citation>
    <scope>NUCLEOTIDE SEQUENCE</scope>
    <source>
        <strain evidence="6">IMCC11814</strain>
    </source>
</reference>
<dbReference type="RefSeq" id="WP_279250320.1">
    <property type="nucleotide sequence ID" value="NZ_SHNO01000001.1"/>
</dbReference>
<evidence type="ECO:0000256" key="4">
    <source>
        <dbReference type="SAM" id="MobiDB-lite"/>
    </source>
</evidence>
<evidence type="ECO:0000313" key="7">
    <source>
        <dbReference type="Proteomes" id="UP001143304"/>
    </source>
</evidence>
<evidence type="ECO:0000256" key="2">
    <source>
        <dbReference type="ARBA" id="ARBA00023004"/>
    </source>
</evidence>
<proteinExistence type="predicted"/>
<keyword evidence="7" id="KW-1185">Reference proteome</keyword>
<sequence>MRLFSPSLNLVSLSFLVAILTACGGGGGGGGGGISVANDTGTADNNTSTAGMLDYEADIAPILQAKCTGCHNGGENPLAPFALDTKTLVESFSSAIHFTLESGSMPPAGALALTNSEKAKLLAWLDGEAYDPEEEILRVSLIEPLAWDVQPKNRDVFINLRPAEVDCDRDRGWFVEDDGLEVRTEFCNWASLSQQALLELEAGTELQFAFSHSVLNYNAPSTANLALSIGGTTVYEIAIDIPSESNLIKESIILPVAVNIGDLIELNIRNHGSNAYTIHSLEAIVSSDTELTYCPTYDSTFEAIQAVVFEQAGCANSLCHGDAKAGGLDLTPENAWDNLVGVQATGSSLDLVNPRRPASSYLYHKLSAKTFPGSYDVAGAPMPSAGGAISPGQLETTRLWIECGAPKEGSCGDTLGRGEEELERLLGVCLPEPDVVNVDPLDPPDPTKGIQVKMAPHDVKAEGEREICFARYEDFRDDIPEEYLDETGDYFYLKNGETREDPYTHHNLLYKSPVGIDKIHDPAFGDWTCADGPQKGELCEPLDKNSCGIGQCISEVQNSVACRGYGPQADARGGSILGLSSGPDREGFYTKFPAVGIFLWNSHVFNLSTKDAVHHLWRNLYFADDRRFQAQGINEIDNITAGTGTKPFEKKTECRDYVFDQGDGLLSITSHTHKRGERFFMTVGDELIYETFTYDEPLNKRFDPAMVFNSPDPAERTLTYCATWNNGVNEDGSPNVEVVTRLSRRPVNASPCPARACVAGNVGAACAGPSDNESCDSSPGAGDGWCDACIIMPGVSSDDEMFILIGSKMANYDMLINAEHKHATVAIVGPVADAEFAPGDTVVIELDFDNFDLIPPENHSDDNHGHGGEDPMDNGDHSMDDDDHSMGDGDHSMEDGDHGDVTEGHYHVYLDTDDDDADHVTDWSETTQLELPDDIAPGSHEIRVSLRAADHHSLGVEAKVIIQVK</sequence>
<organism evidence="6 7">
    <name type="scientific">Candidatus Marimicrobium litorale</name>
    <dbReference type="NCBI Taxonomy" id="2518991"/>
    <lineage>
        <taxon>Bacteria</taxon>
        <taxon>Pseudomonadati</taxon>
        <taxon>Pseudomonadota</taxon>
        <taxon>Gammaproteobacteria</taxon>
        <taxon>Cellvibrionales</taxon>
        <taxon>Halieaceae</taxon>
        <taxon>Marimicrobium</taxon>
    </lineage>
</organism>
<accession>A0ABT3T8L9</accession>
<feature type="compositionally biased region" description="Basic and acidic residues" evidence="4">
    <location>
        <begin position="858"/>
        <end position="903"/>
    </location>
</feature>
<dbReference type="Proteomes" id="UP001143304">
    <property type="component" value="Unassembled WGS sequence"/>
</dbReference>
<protein>
    <recommendedName>
        <fullName evidence="5">Cytochrome c domain-containing protein</fullName>
    </recommendedName>
</protein>
<keyword evidence="1 3" id="KW-0479">Metal-binding</keyword>
<dbReference type="InterPro" id="IPR009056">
    <property type="entry name" value="Cyt_c-like_dom"/>
</dbReference>
<evidence type="ECO:0000256" key="1">
    <source>
        <dbReference type="ARBA" id="ARBA00022723"/>
    </source>
</evidence>
<keyword evidence="2 3" id="KW-0408">Iron</keyword>
<evidence type="ECO:0000256" key="3">
    <source>
        <dbReference type="PROSITE-ProRule" id="PRU00433"/>
    </source>
</evidence>
<dbReference type="PROSITE" id="PS51257">
    <property type="entry name" value="PROKAR_LIPOPROTEIN"/>
    <property type="match status" value="1"/>
</dbReference>
<comment type="caution">
    <text evidence="6">The sequence shown here is derived from an EMBL/GenBank/DDBJ whole genome shotgun (WGS) entry which is preliminary data.</text>
</comment>
<feature type="domain" description="Cytochrome c" evidence="5">
    <location>
        <begin position="46"/>
        <end position="129"/>
    </location>
</feature>
<evidence type="ECO:0000259" key="5">
    <source>
        <dbReference type="PROSITE" id="PS51007"/>
    </source>
</evidence>
<dbReference type="PROSITE" id="PS51007">
    <property type="entry name" value="CYTC"/>
    <property type="match status" value="1"/>
</dbReference>
<dbReference type="EMBL" id="SHNO01000001">
    <property type="protein sequence ID" value="MCX2978623.1"/>
    <property type="molecule type" value="Genomic_DNA"/>
</dbReference>
<feature type="region of interest" description="Disordered" evidence="4">
    <location>
        <begin position="853"/>
        <end position="903"/>
    </location>
</feature>
<gene>
    <name evidence="6" type="ORF">EYC82_14745</name>
</gene>